<gene>
    <name evidence="3" type="ORF">M9Y10_014847</name>
</gene>
<evidence type="ECO:0000256" key="1">
    <source>
        <dbReference type="SAM" id="MobiDB-lite"/>
    </source>
</evidence>
<dbReference type="Gene3D" id="3.80.10.10">
    <property type="entry name" value="Ribonuclease Inhibitor"/>
    <property type="match status" value="2"/>
</dbReference>
<keyword evidence="2" id="KW-1133">Transmembrane helix</keyword>
<keyword evidence="2" id="KW-0812">Transmembrane</keyword>
<organism evidence="3 4">
    <name type="scientific">Tritrichomonas musculus</name>
    <dbReference type="NCBI Taxonomy" id="1915356"/>
    <lineage>
        <taxon>Eukaryota</taxon>
        <taxon>Metamonada</taxon>
        <taxon>Parabasalia</taxon>
        <taxon>Tritrichomonadida</taxon>
        <taxon>Tritrichomonadidae</taxon>
        <taxon>Tritrichomonas</taxon>
    </lineage>
</organism>
<feature type="transmembrane region" description="Helical" evidence="2">
    <location>
        <begin position="796"/>
        <end position="820"/>
    </location>
</feature>
<feature type="compositionally biased region" description="Low complexity" evidence="1">
    <location>
        <begin position="315"/>
        <end position="335"/>
    </location>
</feature>
<dbReference type="SUPFAM" id="SSF52058">
    <property type="entry name" value="L domain-like"/>
    <property type="match status" value="1"/>
</dbReference>
<dbReference type="InterPro" id="IPR032675">
    <property type="entry name" value="LRR_dom_sf"/>
</dbReference>
<feature type="region of interest" description="Disordered" evidence="1">
    <location>
        <begin position="301"/>
        <end position="369"/>
    </location>
</feature>
<sequence length="839" mass="93677">MGPLIIPDNVINIDDWAFQYCTKLTSIKLGKKVETIGYHTFAFCWQIQEEIIIPDSVVSLGTYVFIRCDLLPSVKISNNLELIPESAFSRCIGLRGELVIPESVIEIGIHAFYNCTGINSIKFNDKLKKIGEIAFQYCYSLEGPIRVPDSITEIGPNVFQYSKITQIYFYGTKQPTCPLAFPDQDLNSITVYVTEDYRDGTFCRLKTALIQPEESSSMIDESSSEEIVSVSEIIDSFSETAESTETIESDTELIDSISEMVESSSDEVESSSYEIESNLIIKSSSEIESRSDEFENISEIESISSHDKIEEPESNSEVIISSSEEIESSSEATESISEETRSIYETGESSSELGIIPEPSKSISEEAESASEIIESSFDITEKSTNEYEGTLETSRITPETVIATSSISGIKPITSTQTPYKSTGINEQTETEATSFDEFTEAASISYTEVPSEDDIEESIVEYINTTSEIIEITDNGFNSLEESEIRISEKVIDAKNASLIMINFHKTSIIIKENRKCASSQILYFVASKKESTIIIDKNVIKSKIGISSAFSPTVSISKNDVPLSFFNNISNGRITISYPFNDARLNLREVHNRRDDFCIFVSLAVKIVSFTHLLMFRKSSFKVSQIVENSVFLEEKNVNNINILFRELILCHSNSQITLTNANIFGNLNVYDNSNLFLEGNSNALDESKFTIIIEKSGIFDYLEKPVIFFEDKFNSIPSNIVLLNGPNVRKIDIVNFPIIGSPSFPRCVELGKRIVYNDGLKNDITYKCIEKDEVTLLIVTAKQVENNKLTGGIITGIVLCCLVFIGICAFVVFWYVKSKTVTQLSYSECELTSTS</sequence>
<evidence type="ECO:0000313" key="3">
    <source>
        <dbReference type="EMBL" id="KAK8896921.1"/>
    </source>
</evidence>
<dbReference type="InterPro" id="IPR026906">
    <property type="entry name" value="LRR_5"/>
</dbReference>
<dbReference type="Pfam" id="PF13306">
    <property type="entry name" value="LRR_5"/>
    <property type="match status" value="2"/>
</dbReference>
<proteinExistence type="predicted"/>
<comment type="caution">
    <text evidence="3">The sequence shown here is derived from an EMBL/GenBank/DDBJ whole genome shotgun (WGS) entry which is preliminary data.</text>
</comment>
<name>A0ABR2L0N7_9EUKA</name>
<keyword evidence="2" id="KW-0472">Membrane</keyword>
<dbReference type="EMBL" id="JAPFFF010000002">
    <property type="protein sequence ID" value="KAK8896921.1"/>
    <property type="molecule type" value="Genomic_DNA"/>
</dbReference>
<keyword evidence="4" id="KW-1185">Reference proteome</keyword>
<reference evidence="3 4" key="1">
    <citation type="submission" date="2024-04" db="EMBL/GenBank/DDBJ databases">
        <title>Tritrichomonas musculus Genome.</title>
        <authorList>
            <person name="Alves-Ferreira E."/>
            <person name="Grigg M."/>
            <person name="Lorenzi H."/>
            <person name="Galac M."/>
        </authorList>
    </citation>
    <scope>NUCLEOTIDE SEQUENCE [LARGE SCALE GENOMIC DNA]</scope>
    <source>
        <strain evidence="3 4">EAF2021</strain>
    </source>
</reference>
<evidence type="ECO:0008006" key="5">
    <source>
        <dbReference type="Google" id="ProtNLM"/>
    </source>
</evidence>
<evidence type="ECO:0000313" key="4">
    <source>
        <dbReference type="Proteomes" id="UP001470230"/>
    </source>
</evidence>
<evidence type="ECO:0000256" key="2">
    <source>
        <dbReference type="SAM" id="Phobius"/>
    </source>
</evidence>
<protein>
    <recommendedName>
        <fullName evidence="5">Surface antigen BspA-like</fullName>
    </recommendedName>
</protein>
<accession>A0ABR2L0N7</accession>
<dbReference type="Proteomes" id="UP001470230">
    <property type="component" value="Unassembled WGS sequence"/>
</dbReference>